<dbReference type="GO" id="GO:0016740">
    <property type="term" value="F:transferase activity"/>
    <property type="evidence" value="ECO:0007669"/>
    <property type="project" value="UniProtKB-KW"/>
</dbReference>
<dbReference type="PRINTS" id="PR00465">
    <property type="entry name" value="EP450IV"/>
</dbReference>
<dbReference type="Pfam" id="PF00067">
    <property type="entry name" value="p450"/>
    <property type="match status" value="1"/>
</dbReference>
<dbReference type="InterPro" id="IPR032805">
    <property type="entry name" value="Wax_synthase_dom"/>
</dbReference>
<evidence type="ECO:0000256" key="2">
    <source>
        <dbReference type="ARBA" id="ARBA00004141"/>
    </source>
</evidence>
<evidence type="ECO:0000256" key="9">
    <source>
        <dbReference type="ARBA" id="ARBA00023136"/>
    </source>
</evidence>
<evidence type="ECO:0000256" key="6">
    <source>
        <dbReference type="ARBA" id="ARBA00022989"/>
    </source>
</evidence>
<feature type="transmembrane region" description="Helical" evidence="12">
    <location>
        <begin position="34"/>
        <end position="54"/>
    </location>
</feature>
<accession>A0A4R8T902</accession>
<protein>
    <submittedName>
        <fullName evidence="14">Acetyltransferase pyr8</fullName>
    </submittedName>
</protein>
<evidence type="ECO:0000256" key="12">
    <source>
        <dbReference type="SAM" id="Phobius"/>
    </source>
</evidence>
<feature type="transmembrane region" description="Helical" evidence="12">
    <location>
        <begin position="367"/>
        <end position="388"/>
    </location>
</feature>
<dbReference type="GO" id="GO:0004497">
    <property type="term" value="F:monooxygenase activity"/>
    <property type="evidence" value="ECO:0007669"/>
    <property type="project" value="UniProtKB-KW"/>
</dbReference>
<gene>
    <name evidence="14" type="primary">pyr8</name>
    <name evidence="14" type="ORF">C8034_v003839</name>
</gene>
<evidence type="ECO:0000313" key="14">
    <source>
        <dbReference type="EMBL" id="TEA13895.1"/>
    </source>
</evidence>
<dbReference type="GO" id="GO:0020037">
    <property type="term" value="F:heme binding"/>
    <property type="evidence" value="ECO:0007669"/>
    <property type="project" value="InterPro"/>
</dbReference>
<dbReference type="GO" id="GO:0016705">
    <property type="term" value="F:oxidoreductase activity, acting on paired donors, with incorporation or reduction of molecular oxygen"/>
    <property type="evidence" value="ECO:0007669"/>
    <property type="project" value="InterPro"/>
</dbReference>
<feature type="binding site" description="axial binding residue" evidence="10">
    <location>
        <position position="524"/>
    </location>
    <ligand>
        <name>heme</name>
        <dbReference type="ChEBI" id="CHEBI:30413"/>
    </ligand>
    <ligandPart>
        <name>Fe</name>
        <dbReference type="ChEBI" id="CHEBI:18248"/>
    </ligandPart>
</feature>
<evidence type="ECO:0000313" key="15">
    <source>
        <dbReference type="Proteomes" id="UP000295604"/>
    </source>
</evidence>
<dbReference type="AlphaFoldDB" id="A0A4R8T902"/>
<evidence type="ECO:0000256" key="3">
    <source>
        <dbReference type="ARBA" id="ARBA00010617"/>
    </source>
</evidence>
<dbReference type="InterPro" id="IPR053007">
    <property type="entry name" value="CYP450_monoxygenase_sec-met"/>
</dbReference>
<evidence type="ECO:0000256" key="8">
    <source>
        <dbReference type="ARBA" id="ARBA00023033"/>
    </source>
</evidence>
<dbReference type="PANTHER" id="PTHR47582">
    <property type="entry name" value="P450, PUTATIVE (EUROFUNG)-RELATED"/>
    <property type="match status" value="1"/>
</dbReference>
<dbReference type="InterPro" id="IPR036396">
    <property type="entry name" value="Cyt_P450_sf"/>
</dbReference>
<dbReference type="SUPFAM" id="SSF48264">
    <property type="entry name" value="Cytochrome P450"/>
    <property type="match status" value="1"/>
</dbReference>
<dbReference type="InterPro" id="IPR017972">
    <property type="entry name" value="Cyt_P450_CS"/>
</dbReference>
<keyword evidence="14" id="KW-0808">Transferase</keyword>
<comment type="similarity">
    <text evidence="3 11">Belongs to the cytochrome P450 family.</text>
</comment>
<comment type="caution">
    <text evidence="14">The sequence shown here is derived from an EMBL/GenBank/DDBJ whole genome shotgun (WGS) entry which is preliminary data.</text>
</comment>
<evidence type="ECO:0000256" key="7">
    <source>
        <dbReference type="ARBA" id="ARBA00023004"/>
    </source>
</evidence>
<dbReference type="Pfam" id="PF13813">
    <property type="entry name" value="MBOAT_2"/>
    <property type="match status" value="1"/>
</dbReference>
<keyword evidence="8 11" id="KW-0503">Monooxygenase</keyword>
<feature type="domain" description="Wax synthase" evidence="13">
    <location>
        <begin position="225"/>
        <end position="313"/>
    </location>
</feature>
<proteinExistence type="inferred from homology"/>
<keyword evidence="5 10" id="KW-0479">Metal-binding</keyword>
<keyword evidence="15" id="KW-1185">Reference proteome</keyword>
<evidence type="ECO:0000256" key="10">
    <source>
        <dbReference type="PIRSR" id="PIRSR602403-1"/>
    </source>
</evidence>
<comment type="subcellular location">
    <subcellularLocation>
        <location evidence="2">Membrane</location>
        <topology evidence="2">Multi-pass membrane protein</topology>
    </subcellularLocation>
</comment>
<reference evidence="14 15" key="1">
    <citation type="submission" date="2018-11" db="EMBL/GenBank/DDBJ databases">
        <title>Genome sequence and assembly of Colletotrichum sidae.</title>
        <authorList>
            <person name="Gan P."/>
            <person name="Shirasu K."/>
        </authorList>
    </citation>
    <scope>NUCLEOTIDE SEQUENCE [LARGE SCALE GENOMIC DNA]</scope>
    <source>
        <strain evidence="14 15">CBS 518.97</strain>
    </source>
</reference>
<dbReference type="Proteomes" id="UP000295604">
    <property type="component" value="Unassembled WGS sequence"/>
</dbReference>
<sequence>MWPNGKSVVLVALQTAITATFVAAILFTTRGQTTARVAAVAVLAALTLGLHSTWLRLLTNPHWRAIAAPLVWIQLLSASELILAARASESDFRAPSASRRSRARLVVPMLWNLRRVGTSWAVKNTPAGPRQQSSRAGFVLRRAAAAILAYLLLDAMVSAPAPDVALVSVQKQTLWELRALTREDWVMRTIATASFWVSVALLLVVISYGGALVSVICGRCSASDCPPLFGSFARVTSIRQFWGAAWHQCLRAALTGHADLVTDSVFRIPRGTVLSKYTRLWLAFLISGVVHYVSDVAMGVESSASGSLLFFILQAFGITSEDGFQALVSHYRWNERERLQKSGSVLGRLWVIGFLVCPQDIARCELALLHVATVNTAPILFWLIINIFSQQDLLKALRSECLPLMAREPSSSQEEEVTIAIGSLQRSCPLLKACFQECLRIYGQPLHSRRVLSDTVLTDTRGEQYLFKKGVDVMMPSGVSHTMPDVWGSNAGDFDASRFMNWPDNASREQRAAYMPFGGGKHLCPGRNFATAEILGFVAALILGTDIEAPEGTGNELTVPQSISAVLGQAISKPRGYANREGLGVRIRKRRGFERVKWRFSS</sequence>
<evidence type="ECO:0000256" key="11">
    <source>
        <dbReference type="RuleBase" id="RU000461"/>
    </source>
</evidence>
<dbReference type="InterPro" id="IPR002403">
    <property type="entry name" value="Cyt_P450_E_grp-IV"/>
</dbReference>
<keyword evidence="9 12" id="KW-0472">Membrane</keyword>
<organism evidence="14 15">
    <name type="scientific">Colletotrichum sidae</name>
    <dbReference type="NCBI Taxonomy" id="1347389"/>
    <lineage>
        <taxon>Eukaryota</taxon>
        <taxon>Fungi</taxon>
        <taxon>Dikarya</taxon>
        <taxon>Ascomycota</taxon>
        <taxon>Pezizomycotina</taxon>
        <taxon>Sordariomycetes</taxon>
        <taxon>Hypocreomycetidae</taxon>
        <taxon>Glomerellales</taxon>
        <taxon>Glomerellaceae</taxon>
        <taxon>Colletotrichum</taxon>
        <taxon>Colletotrichum orbiculare species complex</taxon>
    </lineage>
</organism>
<comment type="cofactor">
    <cofactor evidence="1 10">
        <name>heme</name>
        <dbReference type="ChEBI" id="CHEBI:30413"/>
    </cofactor>
</comment>
<evidence type="ECO:0000259" key="13">
    <source>
        <dbReference type="Pfam" id="PF13813"/>
    </source>
</evidence>
<keyword evidence="7 10" id="KW-0408">Iron</keyword>
<dbReference type="GO" id="GO:0016020">
    <property type="term" value="C:membrane"/>
    <property type="evidence" value="ECO:0007669"/>
    <property type="project" value="UniProtKB-SubCell"/>
</dbReference>
<feature type="transmembrane region" description="Helical" evidence="12">
    <location>
        <begin position="139"/>
        <end position="159"/>
    </location>
</feature>
<evidence type="ECO:0000256" key="4">
    <source>
        <dbReference type="ARBA" id="ARBA00022692"/>
    </source>
</evidence>
<keyword evidence="4 12" id="KW-0812">Transmembrane</keyword>
<dbReference type="EMBL" id="QAPF01000182">
    <property type="protein sequence ID" value="TEA13895.1"/>
    <property type="molecule type" value="Genomic_DNA"/>
</dbReference>
<feature type="transmembrane region" description="Helical" evidence="12">
    <location>
        <begin position="195"/>
        <end position="217"/>
    </location>
</feature>
<feature type="transmembrane region" description="Helical" evidence="12">
    <location>
        <begin position="6"/>
        <end position="27"/>
    </location>
</feature>
<evidence type="ECO:0000256" key="5">
    <source>
        <dbReference type="ARBA" id="ARBA00022723"/>
    </source>
</evidence>
<keyword evidence="11" id="KW-0560">Oxidoreductase</keyword>
<keyword evidence="10 11" id="KW-0349">Heme</keyword>
<dbReference type="PANTHER" id="PTHR47582:SF1">
    <property type="entry name" value="P450, PUTATIVE (EUROFUNG)-RELATED"/>
    <property type="match status" value="1"/>
</dbReference>
<dbReference type="GO" id="GO:0005506">
    <property type="term" value="F:iron ion binding"/>
    <property type="evidence" value="ECO:0007669"/>
    <property type="project" value="InterPro"/>
</dbReference>
<dbReference type="InterPro" id="IPR001128">
    <property type="entry name" value="Cyt_P450"/>
</dbReference>
<keyword evidence="6 12" id="KW-1133">Transmembrane helix</keyword>
<dbReference type="Gene3D" id="1.10.630.10">
    <property type="entry name" value="Cytochrome P450"/>
    <property type="match status" value="1"/>
</dbReference>
<dbReference type="PROSITE" id="PS00086">
    <property type="entry name" value="CYTOCHROME_P450"/>
    <property type="match status" value="1"/>
</dbReference>
<evidence type="ECO:0000256" key="1">
    <source>
        <dbReference type="ARBA" id="ARBA00001971"/>
    </source>
</evidence>
<name>A0A4R8T902_9PEZI</name>